<proteinExistence type="predicted"/>
<protein>
    <submittedName>
        <fullName evidence="2">SRPBCC family protein</fullName>
    </submittedName>
</protein>
<reference evidence="2" key="1">
    <citation type="submission" date="2021-03" db="EMBL/GenBank/DDBJ databases">
        <title>Microbacterium sp. nov., a novel actinobacterium isolated from cow dung.</title>
        <authorList>
            <person name="Zhang L."/>
        </authorList>
    </citation>
    <scope>NUCLEOTIDE SEQUENCE</scope>
    <source>
        <strain evidence="2">NEAU-LLB</strain>
    </source>
</reference>
<evidence type="ECO:0000313" key="3">
    <source>
        <dbReference type="Proteomes" id="UP000680132"/>
    </source>
</evidence>
<dbReference type="CDD" id="cd07817">
    <property type="entry name" value="SRPBCC_8"/>
    <property type="match status" value="1"/>
</dbReference>
<dbReference type="RefSeq" id="WP_208502507.1">
    <property type="nucleotide sequence ID" value="NZ_JAGFOA010000003.1"/>
</dbReference>
<dbReference type="EMBL" id="JAGFOA010000003">
    <property type="protein sequence ID" value="MBO3663415.1"/>
    <property type="molecule type" value="Genomic_DNA"/>
</dbReference>
<feature type="domain" description="Coenzyme Q-binding protein COQ10 START" evidence="1">
    <location>
        <begin position="11"/>
        <end position="128"/>
    </location>
</feature>
<dbReference type="Proteomes" id="UP000680132">
    <property type="component" value="Unassembled WGS sequence"/>
</dbReference>
<evidence type="ECO:0000313" key="2">
    <source>
        <dbReference type="EMBL" id="MBO3663415.1"/>
    </source>
</evidence>
<dbReference type="Gene3D" id="3.30.530.20">
    <property type="match status" value="1"/>
</dbReference>
<keyword evidence="3" id="KW-1185">Reference proteome</keyword>
<organism evidence="2 3">
    <name type="scientific">Microbacterium stercoris</name>
    <dbReference type="NCBI Taxonomy" id="2820289"/>
    <lineage>
        <taxon>Bacteria</taxon>
        <taxon>Bacillati</taxon>
        <taxon>Actinomycetota</taxon>
        <taxon>Actinomycetes</taxon>
        <taxon>Micrococcales</taxon>
        <taxon>Microbacteriaceae</taxon>
        <taxon>Microbacterium</taxon>
    </lineage>
</organism>
<evidence type="ECO:0000259" key="1">
    <source>
        <dbReference type="Pfam" id="PF03364"/>
    </source>
</evidence>
<dbReference type="AlphaFoldDB" id="A0A939QMG5"/>
<dbReference type="SUPFAM" id="SSF55961">
    <property type="entry name" value="Bet v1-like"/>
    <property type="match status" value="1"/>
</dbReference>
<dbReference type="InterPro" id="IPR005031">
    <property type="entry name" value="COQ10_START"/>
</dbReference>
<dbReference type="Pfam" id="PF03364">
    <property type="entry name" value="Polyketide_cyc"/>
    <property type="match status" value="1"/>
</dbReference>
<dbReference type="PANTHER" id="PTHR33824">
    <property type="entry name" value="POLYKETIDE CYCLASE/DEHYDRASE AND LIPID TRANSPORT SUPERFAMILY PROTEIN"/>
    <property type="match status" value="1"/>
</dbReference>
<comment type="caution">
    <text evidence="2">The sequence shown here is derived from an EMBL/GenBank/DDBJ whole genome shotgun (WGS) entry which is preliminary data.</text>
</comment>
<name>A0A939QMG5_9MICO</name>
<dbReference type="PANTHER" id="PTHR33824:SF7">
    <property type="entry name" value="POLYKETIDE CYCLASE_DEHYDRASE AND LIPID TRANSPORT SUPERFAMILY PROTEIN"/>
    <property type="match status" value="1"/>
</dbReference>
<gene>
    <name evidence="2" type="ORF">J5V96_07805</name>
</gene>
<sequence length="163" mass="18366">MTTTLTAEIDVNAPVSTVYNQWTQFESFPHYLGAVKSVTQVDDVRTHWKVSIGGREEEFFADIVDQVPDDHISWQSTDGAFHAGRVEFVPRAHEDGHAETLVKLRMEWEPQGILETIGGALNIDSAQAKKDLERFKKFIEERGAETGGWRGEVHGREETSPDL</sequence>
<dbReference type="InterPro" id="IPR023393">
    <property type="entry name" value="START-like_dom_sf"/>
</dbReference>
<accession>A0A939QMG5</accession>
<dbReference type="InterPro" id="IPR047137">
    <property type="entry name" value="ORF3"/>
</dbReference>